<dbReference type="EMBL" id="QKYN01000134">
    <property type="protein sequence ID" value="RAG81884.1"/>
    <property type="molecule type" value="Genomic_DNA"/>
</dbReference>
<feature type="non-terminal residue" evidence="2">
    <location>
        <position position="127"/>
    </location>
</feature>
<dbReference type="AlphaFoldDB" id="A0A2X0IAB0"/>
<comment type="caution">
    <text evidence="2">The sequence shown here is derived from an EMBL/GenBank/DDBJ whole genome shotgun (WGS) entry which is preliminary data.</text>
</comment>
<dbReference type="Proteomes" id="UP000248889">
    <property type="component" value="Unassembled WGS sequence"/>
</dbReference>
<evidence type="ECO:0000256" key="1">
    <source>
        <dbReference type="SAM" id="MobiDB-lite"/>
    </source>
</evidence>
<reference evidence="2 3" key="1">
    <citation type="submission" date="2018-06" db="EMBL/GenBank/DDBJ databases">
        <title>Streptacidiphilus pinicola sp. nov., isolated from pine grove soil.</title>
        <authorList>
            <person name="Roh S.G."/>
            <person name="Park S."/>
            <person name="Kim M.-K."/>
            <person name="Yun B.-R."/>
            <person name="Park J."/>
            <person name="Kim M.J."/>
            <person name="Kim Y.S."/>
            <person name="Kim S.B."/>
        </authorList>
    </citation>
    <scope>NUCLEOTIDE SEQUENCE [LARGE SCALE GENOMIC DNA]</scope>
    <source>
        <strain evidence="2 3">MMS16-CNU450</strain>
    </source>
</reference>
<accession>A0A2X0IAB0</accession>
<protein>
    <submittedName>
        <fullName evidence="2">Uncharacterized protein</fullName>
    </submittedName>
</protein>
<sequence length="127" mass="13183">MTTGSAKNPEGQDASQSTPLPRRGEQPHGRIPTQYTPGSGRLRTAARSAARTALRGGPVRIRPGAPVPPTPEPQQGEPGRAAGRTATAFAIRPGSPDDAETPTPDLDELTLPYAAAVTTARRRVGQG</sequence>
<evidence type="ECO:0000313" key="2">
    <source>
        <dbReference type="EMBL" id="RAG81884.1"/>
    </source>
</evidence>
<feature type="compositionally biased region" description="Low complexity" evidence="1">
    <location>
        <begin position="73"/>
        <end position="88"/>
    </location>
</feature>
<keyword evidence="3" id="KW-1185">Reference proteome</keyword>
<feature type="compositionally biased region" description="Low complexity" evidence="1">
    <location>
        <begin position="38"/>
        <end position="57"/>
    </location>
</feature>
<proteinExistence type="predicted"/>
<organism evidence="2 3">
    <name type="scientific">Streptacidiphilus pinicola</name>
    <dbReference type="NCBI Taxonomy" id="2219663"/>
    <lineage>
        <taxon>Bacteria</taxon>
        <taxon>Bacillati</taxon>
        <taxon>Actinomycetota</taxon>
        <taxon>Actinomycetes</taxon>
        <taxon>Kitasatosporales</taxon>
        <taxon>Streptomycetaceae</taxon>
        <taxon>Streptacidiphilus</taxon>
    </lineage>
</organism>
<evidence type="ECO:0000313" key="3">
    <source>
        <dbReference type="Proteomes" id="UP000248889"/>
    </source>
</evidence>
<feature type="region of interest" description="Disordered" evidence="1">
    <location>
        <begin position="1"/>
        <end position="106"/>
    </location>
</feature>
<gene>
    <name evidence="2" type="ORF">DN069_30600</name>
</gene>
<name>A0A2X0IAB0_9ACTN</name>
<feature type="compositionally biased region" description="Acidic residues" evidence="1">
    <location>
        <begin position="97"/>
        <end position="106"/>
    </location>
</feature>